<gene>
    <name evidence="1" type="ORF">O6H91_18G063600</name>
</gene>
<protein>
    <submittedName>
        <fullName evidence="1">Uncharacterized protein</fullName>
    </submittedName>
</protein>
<name>A0ACC2B217_DIPCM</name>
<sequence length="404" mass="43106">MLDRRDEVSTEEETSRSRSRSRSRSSWSTCCCCRWIGAHCADVSSAKEKRRITVLCCICSLAYVSANDSVPMECQRSCGAIDIPYPFEITPGCGLQGFSINCSMGNISSLIIASQDIQILEISAGAMIIDATGLKAYSCVTGSETNTTTAMSLGDLTPFVFSGGNRFYATGCNVSGGFATDISSGISMCNTSCLQNQPTSPLCDMPGCCILKIPSGSRKLSVEAQKTKVNESGCGYASVVYPPTYSMNGQGIAKNGKLGIQLLWAIPDRSCENVIGRAEYACSSNASCVDVLDVPGYICECNRHGFAGNGYMDGSGCSDINECAELTSNMCAPDADCINTLGSYTCHCLEGFYGDGYVNGTGCVSRNAKFSQTILLGCLGGAAFLVAITSFMFWKYRFKYLEPK</sequence>
<proteinExistence type="predicted"/>
<comment type="caution">
    <text evidence="1">The sequence shown here is derived from an EMBL/GenBank/DDBJ whole genome shotgun (WGS) entry which is preliminary data.</text>
</comment>
<dbReference type="EMBL" id="CM055109">
    <property type="protein sequence ID" value="KAJ7523814.1"/>
    <property type="molecule type" value="Genomic_DNA"/>
</dbReference>
<reference evidence="2" key="1">
    <citation type="journal article" date="2024" name="Proc. Natl. Acad. Sci. U.S.A.">
        <title>Extraordinary preservation of gene collinearity over three hundred million years revealed in homosporous lycophytes.</title>
        <authorList>
            <person name="Li C."/>
            <person name="Wickell D."/>
            <person name="Kuo L.Y."/>
            <person name="Chen X."/>
            <person name="Nie B."/>
            <person name="Liao X."/>
            <person name="Peng D."/>
            <person name="Ji J."/>
            <person name="Jenkins J."/>
            <person name="Williams M."/>
            <person name="Shu S."/>
            <person name="Plott C."/>
            <person name="Barry K."/>
            <person name="Rajasekar S."/>
            <person name="Grimwood J."/>
            <person name="Han X."/>
            <person name="Sun S."/>
            <person name="Hou Z."/>
            <person name="He W."/>
            <person name="Dai G."/>
            <person name="Sun C."/>
            <person name="Schmutz J."/>
            <person name="Leebens-Mack J.H."/>
            <person name="Li F.W."/>
            <person name="Wang L."/>
        </authorList>
    </citation>
    <scope>NUCLEOTIDE SEQUENCE [LARGE SCALE GENOMIC DNA]</scope>
    <source>
        <strain evidence="2">cv. PW_Plant_1</strain>
    </source>
</reference>
<organism evidence="1 2">
    <name type="scientific">Diphasiastrum complanatum</name>
    <name type="common">Issler's clubmoss</name>
    <name type="synonym">Lycopodium complanatum</name>
    <dbReference type="NCBI Taxonomy" id="34168"/>
    <lineage>
        <taxon>Eukaryota</taxon>
        <taxon>Viridiplantae</taxon>
        <taxon>Streptophyta</taxon>
        <taxon>Embryophyta</taxon>
        <taxon>Tracheophyta</taxon>
        <taxon>Lycopodiopsida</taxon>
        <taxon>Lycopodiales</taxon>
        <taxon>Lycopodiaceae</taxon>
        <taxon>Lycopodioideae</taxon>
        <taxon>Diphasiastrum</taxon>
    </lineage>
</organism>
<dbReference type="Proteomes" id="UP001162992">
    <property type="component" value="Chromosome 18"/>
</dbReference>
<accession>A0ACC2B217</accession>
<evidence type="ECO:0000313" key="1">
    <source>
        <dbReference type="EMBL" id="KAJ7523814.1"/>
    </source>
</evidence>
<evidence type="ECO:0000313" key="2">
    <source>
        <dbReference type="Proteomes" id="UP001162992"/>
    </source>
</evidence>
<keyword evidence="2" id="KW-1185">Reference proteome</keyword>